<dbReference type="GO" id="GO:0020037">
    <property type="term" value="F:heme binding"/>
    <property type="evidence" value="ECO:0007669"/>
    <property type="project" value="InterPro"/>
</dbReference>
<proteinExistence type="predicted"/>
<keyword evidence="6" id="KW-0411">Iron-sulfur</keyword>
<dbReference type="PANTHER" id="PTHR32439:SF9">
    <property type="entry name" value="BLR3264 PROTEIN"/>
    <property type="match status" value="1"/>
</dbReference>
<evidence type="ECO:0000256" key="3">
    <source>
        <dbReference type="ARBA" id="ARBA00022723"/>
    </source>
</evidence>
<keyword evidence="1" id="KW-0004">4Fe-4S</keyword>
<evidence type="ECO:0000313" key="9">
    <source>
        <dbReference type="EMBL" id="SVB07340.1"/>
    </source>
</evidence>
<evidence type="ECO:0000259" key="8">
    <source>
        <dbReference type="Pfam" id="PF03460"/>
    </source>
</evidence>
<dbReference type="InterPro" id="IPR051329">
    <property type="entry name" value="NIR_SIR_4Fe-4S"/>
</dbReference>
<feature type="domain" description="Nitrite/sulphite reductase 4Fe-4S" evidence="7">
    <location>
        <begin position="156"/>
        <end position="313"/>
    </location>
</feature>
<dbReference type="GO" id="GO:0051539">
    <property type="term" value="F:4 iron, 4 sulfur cluster binding"/>
    <property type="evidence" value="ECO:0007669"/>
    <property type="project" value="UniProtKB-KW"/>
</dbReference>
<accession>A0A382B0L1</accession>
<gene>
    <name evidence="9" type="ORF">METZ01_LOCUS160194</name>
</gene>
<dbReference type="Gene3D" id="3.30.413.10">
    <property type="entry name" value="Sulfite Reductase Hemoprotein, domain 1"/>
    <property type="match status" value="2"/>
</dbReference>
<organism evidence="9">
    <name type="scientific">marine metagenome</name>
    <dbReference type="NCBI Taxonomy" id="408172"/>
    <lineage>
        <taxon>unclassified sequences</taxon>
        <taxon>metagenomes</taxon>
        <taxon>ecological metagenomes</taxon>
    </lineage>
</organism>
<feature type="domain" description="Nitrite/Sulfite reductase ferredoxin-like" evidence="8">
    <location>
        <begin position="360"/>
        <end position="426"/>
    </location>
</feature>
<dbReference type="InterPro" id="IPR045854">
    <property type="entry name" value="NO2/SO3_Rdtase_4Fe4S_sf"/>
</dbReference>
<dbReference type="InterPro" id="IPR006067">
    <property type="entry name" value="NO2/SO3_Rdtase_4Fe4S_dom"/>
</dbReference>
<keyword evidence="2" id="KW-0349">Heme</keyword>
<keyword evidence="5" id="KW-0408">Iron</keyword>
<dbReference type="GO" id="GO:0016491">
    <property type="term" value="F:oxidoreductase activity"/>
    <property type="evidence" value="ECO:0007669"/>
    <property type="project" value="UniProtKB-KW"/>
</dbReference>
<evidence type="ECO:0000256" key="4">
    <source>
        <dbReference type="ARBA" id="ARBA00023002"/>
    </source>
</evidence>
<protein>
    <recommendedName>
        <fullName evidence="10">Nitrite/Sulfite reductase ferredoxin-like domain-containing protein</fullName>
    </recommendedName>
</protein>
<dbReference type="InterPro" id="IPR036136">
    <property type="entry name" value="Nit/Sulf_reduc_fer-like_dom_sf"/>
</dbReference>
<dbReference type="InterPro" id="IPR005117">
    <property type="entry name" value="NiRdtase/SiRdtase_haem-b_fer"/>
</dbReference>
<evidence type="ECO:0000256" key="1">
    <source>
        <dbReference type="ARBA" id="ARBA00022485"/>
    </source>
</evidence>
<dbReference type="Pfam" id="PF03460">
    <property type="entry name" value="NIR_SIR_ferr"/>
    <property type="match status" value="2"/>
</dbReference>
<dbReference type="GO" id="GO:0046872">
    <property type="term" value="F:metal ion binding"/>
    <property type="evidence" value="ECO:0007669"/>
    <property type="project" value="UniProtKB-KW"/>
</dbReference>
<evidence type="ECO:0000259" key="7">
    <source>
        <dbReference type="Pfam" id="PF01077"/>
    </source>
</evidence>
<keyword evidence="4" id="KW-0560">Oxidoreductase</keyword>
<reference evidence="9" key="1">
    <citation type="submission" date="2018-05" db="EMBL/GenBank/DDBJ databases">
        <authorList>
            <person name="Lanie J.A."/>
            <person name="Ng W.-L."/>
            <person name="Kazmierczak K.M."/>
            <person name="Andrzejewski T.M."/>
            <person name="Davidsen T.M."/>
            <person name="Wayne K.J."/>
            <person name="Tettelin H."/>
            <person name="Glass J.I."/>
            <person name="Rusch D."/>
            <person name="Podicherti R."/>
            <person name="Tsui H.-C.T."/>
            <person name="Winkler M.E."/>
        </authorList>
    </citation>
    <scope>NUCLEOTIDE SEQUENCE</scope>
</reference>
<evidence type="ECO:0000256" key="6">
    <source>
        <dbReference type="ARBA" id="ARBA00023014"/>
    </source>
</evidence>
<dbReference type="AlphaFoldDB" id="A0A382B0L1"/>
<evidence type="ECO:0008006" key="10">
    <source>
        <dbReference type="Google" id="ProtNLM"/>
    </source>
</evidence>
<evidence type="ECO:0000256" key="5">
    <source>
        <dbReference type="ARBA" id="ARBA00023004"/>
    </source>
</evidence>
<dbReference type="SUPFAM" id="SSF55124">
    <property type="entry name" value="Nitrite/Sulfite reductase N-terminal domain-like"/>
    <property type="match status" value="2"/>
</dbReference>
<dbReference type="Pfam" id="PF01077">
    <property type="entry name" value="NIR_SIR"/>
    <property type="match status" value="1"/>
</dbReference>
<feature type="domain" description="Nitrite/Sulfite reductase ferredoxin-like" evidence="8">
    <location>
        <begin position="90"/>
        <end position="148"/>
    </location>
</feature>
<dbReference type="PANTHER" id="PTHR32439">
    <property type="entry name" value="FERREDOXIN--NITRITE REDUCTASE, CHLOROPLASTIC"/>
    <property type="match status" value="1"/>
</dbReference>
<dbReference type="EMBL" id="UINC01027680">
    <property type="protein sequence ID" value="SVB07340.1"/>
    <property type="molecule type" value="Genomic_DNA"/>
</dbReference>
<feature type="non-terminal residue" evidence="9">
    <location>
        <position position="489"/>
    </location>
</feature>
<name>A0A382B0L1_9ZZZZ</name>
<dbReference type="Gene3D" id="3.90.480.10">
    <property type="entry name" value="Sulfite Reductase Hemoprotein,Domain 2"/>
    <property type="match status" value="1"/>
</dbReference>
<evidence type="ECO:0000256" key="2">
    <source>
        <dbReference type="ARBA" id="ARBA00022617"/>
    </source>
</evidence>
<dbReference type="SUPFAM" id="SSF56014">
    <property type="entry name" value="Nitrite and sulphite reductase 4Fe-4S domain-like"/>
    <property type="match status" value="2"/>
</dbReference>
<sequence length="489" mass="54696">MSEAPTWKDQLGDRVPEDFGREIDIFETEIELRKQDKIDEVLFAETRLRRGVYGQRYDNGQRFDGRQTQHLDYPEQKTKGPNTAWHAPGMVRIKVPFGGLDTTQMETLADLAEEYSDEILHVTTRQDIQLHYVHIEDTIDLQRRLAAVGITTREACGNSVRNVTACPLAGVCNTETFDVTPYSRALSRFLLGHPDAQDFGRKVKIAFSGCRDEACGLVNMHDIGAIGLTRVIDGKTERGFEFYVGGGLGAVPHQAKLFDEFISEEELLPLSQAIGRVFARLGEKKNRARARLKFLIAKIGIEEFKRLVLEERASLPHDDRWTSYLESLSDTDEEPLKPGQSLNGVELPAGFDDWYSTNVYQQRQPGHVVATVYLPLGDLTAQQMRDLAALSRKYLKDTIRMTVEQNIVLRWVSEADLPALYTDLTAIGLNGSAANTIVDVTSCPGTDTCKLGIASSRGLAGELRRRLGERFHSLDAAMQGMRIKVSGCF</sequence>
<keyword evidence="3" id="KW-0479">Metal-binding</keyword>